<dbReference type="AlphaFoldDB" id="A0A0E9TT10"/>
<reference evidence="1" key="2">
    <citation type="journal article" date="2015" name="Fish Shellfish Immunol.">
        <title>Early steps in the European eel (Anguilla anguilla)-Vibrio vulnificus interaction in the gills: Role of the RtxA13 toxin.</title>
        <authorList>
            <person name="Callol A."/>
            <person name="Pajuelo D."/>
            <person name="Ebbesson L."/>
            <person name="Teles M."/>
            <person name="MacKenzie S."/>
            <person name="Amaro C."/>
        </authorList>
    </citation>
    <scope>NUCLEOTIDE SEQUENCE</scope>
</reference>
<proteinExistence type="predicted"/>
<organism evidence="1">
    <name type="scientific">Anguilla anguilla</name>
    <name type="common">European freshwater eel</name>
    <name type="synonym">Muraena anguilla</name>
    <dbReference type="NCBI Taxonomy" id="7936"/>
    <lineage>
        <taxon>Eukaryota</taxon>
        <taxon>Metazoa</taxon>
        <taxon>Chordata</taxon>
        <taxon>Craniata</taxon>
        <taxon>Vertebrata</taxon>
        <taxon>Euteleostomi</taxon>
        <taxon>Actinopterygii</taxon>
        <taxon>Neopterygii</taxon>
        <taxon>Teleostei</taxon>
        <taxon>Anguilliformes</taxon>
        <taxon>Anguillidae</taxon>
        <taxon>Anguilla</taxon>
    </lineage>
</organism>
<sequence length="27" mass="3314">MELWECVQQPCLFPNRVITKSQIHLYH</sequence>
<name>A0A0E9TT10_ANGAN</name>
<protein>
    <submittedName>
        <fullName evidence="1">Uncharacterized protein</fullName>
    </submittedName>
</protein>
<accession>A0A0E9TT10</accession>
<evidence type="ECO:0000313" key="1">
    <source>
        <dbReference type="EMBL" id="JAH55858.1"/>
    </source>
</evidence>
<reference evidence="1" key="1">
    <citation type="submission" date="2014-11" db="EMBL/GenBank/DDBJ databases">
        <authorList>
            <person name="Amaro Gonzalez C."/>
        </authorList>
    </citation>
    <scope>NUCLEOTIDE SEQUENCE</scope>
</reference>
<dbReference type="EMBL" id="GBXM01052719">
    <property type="protein sequence ID" value="JAH55858.1"/>
    <property type="molecule type" value="Transcribed_RNA"/>
</dbReference>